<protein>
    <submittedName>
        <fullName evidence="6">Cystathionine gamma-synthase</fullName>
        <ecNumber evidence="6">2.5.1.48</ecNumber>
    </submittedName>
</protein>
<proteinExistence type="inferred from homology"/>
<dbReference type="InterPro" id="IPR000277">
    <property type="entry name" value="Cys/Met-Metab_PyrdxlP-dep_enz"/>
</dbReference>
<evidence type="ECO:0000256" key="1">
    <source>
        <dbReference type="ARBA" id="ARBA00001933"/>
    </source>
</evidence>
<dbReference type="CDD" id="cd00614">
    <property type="entry name" value="CGS_like"/>
    <property type="match status" value="1"/>
</dbReference>
<dbReference type="GO" id="GO:0019346">
    <property type="term" value="P:transsulfuration"/>
    <property type="evidence" value="ECO:0007669"/>
    <property type="project" value="InterPro"/>
</dbReference>
<dbReference type="InterPro" id="IPR015424">
    <property type="entry name" value="PyrdxlP-dep_Trfase"/>
</dbReference>
<dbReference type="RefSeq" id="WP_168069639.1">
    <property type="nucleotide sequence ID" value="NZ_JAATJC010000001.1"/>
</dbReference>
<dbReference type="SUPFAM" id="SSF53383">
    <property type="entry name" value="PLP-dependent transferases"/>
    <property type="match status" value="1"/>
</dbReference>
<dbReference type="GO" id="GO:0004123">
    <property type="term" value="F:cystathionine gamma-lyase activity"/>
    <property type="evidence" value="ECO:0007669"/>
    <property type="project" value="TreeGrafter"/>
</dbReference>
<comment type="cofactor">
    <cofactor evidence="1 5">
        <name>pyridoxal 5'-phosphate</name>
        <dbReference type="ChEBI" id="CHEBI:597326"/>
    </cofactor>
</comment>
<evidence type="ECO:0000256" key="3">
    <source>
        <dbReference type="ARBA" id="ARBA00022898"/>
    </source>
</evidence>
<dbReference type="InterPro" id="IPR015421">
    <property type="entry name" value="PyrdxlP-dep_Trfase_major"/>
</dbReference>
<evidence type="ECO:0000256" key="2">
    <source>
        <dbReference type="ARBA" id="ARBA00009077"/>
    </source>
</evidence>
<dbReference type="PROSITE" id="PS00868">
    <property type="entry name" value="CYS_MET_METAB_PP"/>
    <property type="match status" value="1"/>
</dbReference>
<reference evidence="6 7" key="1">
    <citation type="submission" date="2020-03" db="EMBL/GenBank/DDBJ databases">
        <title>Genomic Encyclopedia of Type Strains, Phase IV (KMG-IV): sequencing the most valuable type-strain genomes for metagenomic binning, comparative biology and taxonomic classification.</title>
        <authorList>
            <person name="Goeker M."/>
        </authorList>
    </citation>
    <scope>NUCLEOTIDE SEQUENCE [LARGE SCALE GENOMIC DNA]</scope>
    <source>
        <strain evidence="6 7">DSM 16846</strain>
    </source>
</reference>
<dbReference type="GO" id="GO:0030170">
    <property type="term" value="F:pyridoxal phosphate binding"/>
    <property type="evidence" value="ECO:0007669"/>
    <property type="project" value="InterPro"/>
</dbReference>
<dbReference type="GO" id="GO:0019343">
    <property type="term" value="P:cysteine biosynthetic process via cystathionine"/>
    <property type="evidence" value="ECO:0007669"/>
    <property type="project" value="TreeGrafter"/>
</dbReference>
<organism evidence="6 7">
    <name type="scientific">Sphingomonas kaistensis</name>
    <dbReference type="NCBI Taxonomy" id="298708"/>
    <lineage>
        <taxon>Bacteria</taxon>
        <taxon>Pseudomonadati</taxon>
        <taxon>Pseudomonadota</taxon>
        <taxon>Alphaproteobacteria</taxon>
        <taxon>Sphingomonadales</taxon>
        <taxon>Sphingomonadaceae</taxon>
        <taxon>Sphingomonas</taxon>
    </lineage>
</organism>
<feature type="modified residue" description="N6-(pyridoxal phosphate)lysine" evidence="4">
    <location>
        <position position="199"/>
    </location>
</feature>
<comment type="similarity">
    <text evidence="2 5">Belongs to the trans-sulfuration enzymes family.</text>
</comment>
<evidence type="ECO:0000256" key="4">
    <source>
        <dbReference type="PIRSR" id="PIRSR001434-2"/>
    </source>
</evidence>
<dbReference type="InterPro" id="IPR054542">
    <property type="entry name" value="Cys_met_metab_PP"/>
</dbReference>
<keyword evidence="3 4" id="KW-0663">Pyridoxal phosphate</keyword>
<gene>
    <name evidence="6" type="ORF">GGQ97_002223</name>
</gene>
<dbReference type="GO" id="GO:0005737">
    <property type="term" value="C:cytoplasm"/>
    <property type="evidence" value="ECO:0007669"/>
    <property type="project" value="TreeGrafter"/>
</dbReference>
<dbReference type="InterPro" id="IPR015422">
    <property type="entry name" value="PyrdxlP-dep_Trfase_small"/>
</dbReference>
<sequence>MQFETLAVHEGRDIDPTTGAVAPPIHLSTTFERDPDGGFSRGFEYIRDDNPNRRSLEACLSALEGGIATVAFPSGMAAISAAIEALRTSHEGALFVPRDVYFGMRALLTETEFGRKLDVVTVDMTDAAAVERATRDRKPGIIWVETPSNPLVSIVDIAAISAIARKHGAAVVVDNTWATPFLQRPLELGADVVVHSLTKYIGGHSDVMVGAAIVRKDGPHLVELRSIQRNKGLVPAPFDCWLALRGASSLAARMTVHCGSAMAIANFLQGHPAVTAVHYPGLPAHSGHEVAKRQMRDFGGMLSFEVRGGREEAMSVAAALKVFTRATSLGGNHSLIEHRASVEGPATMAPEGLLRAAIGLENVSDLIGDLRQALAAITE</sequence>
<dbReference type="EMBL" id="JAATJC010000001">
    <property type="protein sequence ID" value="NJC06430.1"/>
    <property type="molecule type" value="Genomic_DNA"/>
</dbReference>
<name>A0A7X5Y9J3_9SPHN</name>
<comment type="caution">
    <text evidence="6">The sequence shown here is derived from an EMBL/GenBank/DDBJ whole genome shotgun (WGS) entry which is preliminary data.</text>
</comment>
<dbReference type="PIRSF" id="PIRSF001434">
    <property type="entry name" value="CGS"/>
    <property type="match status" value="1"/>
</dbReference>
<evidence type="ECO:0000256" key="5">
    <source>
        <dbReference type="RuleBase" id="RU362118"/>
    </source>
</evidence>
<dbReference type="EC" id="2.5.1.48" evidence="6"/>
<keyword evidence="7" id="KW-1185">Reference proteome</keyword>
<dbReference type="AlphaFoldDB" id="A0A7X5Y9J3"/>
<dbReference type="PANTHER" id="PTHR11808:SF15">
    <property type="entry name" value="CYSTATHIONINE GAMMA-LYASE"/>
    <property type="match status" value="1"/>
</dbReference>
<dbReference type="FunFam" id="3.40.640.10:FF:000046">
    <property type="entry name" value="Cystathionine gamma-lyase"/>
    <property type="match status" value="1"/>
</dbReference>
<evidence type="ECO:0000313" key="7">
    <source>
        <dbReference type="Proteomes" id="UP000558192"/>
    </source>
</evidence>
<dbReference type="GO" id="GO:0003962">
    <property type="term" value="F:cystathionine gamma-synthase activity"/>
    <property type="evidence" value="ECO:0007669"/>
    <property type="project" value="UniProtKB-EC"/>
</dbReference>
<dbReference type="Gene3D" id="3.90.1150.10">
    <property type="entry name" value="Aspartate Aminotransferase, domain 1"/>
    <property type="match status" value="1"/>
</dbReference>
<dbReference type="PANTHER" id="PTHR11808">
    <property type="entry name" value="TRANS-SULFURATION ENZYME FAMILY MEMBER"/>
    <property type="match status" value="1"/>
</dbReference>
<accession>A0A7X5Y9J3</accession>
<dbReference type="Gene3D" id="3.40.640.10">
    <property type="entry name" value="Type I PLP-dependent aspartate aminotransferase-like (Major domain)"/>
    <property type="match status" value="1"/>
</dbReference>
<dbReference type="Pfam" id="PF01053">
    <property type="entry name" value="Cys_Met_Meta_PP"/>
    <property type="match status" value="1"/>
</dbReference>
<evidence type="ECO:0000313" key="6">
    <source>
        <dbReference type="EMBL" id="NJC06430.1"/>
    </source>
</evidence>
<keyword evidence="6" id="KW-0808">Transferase</keyword>
<dbReference type="Proteomes" id="UP000558192">
    <property type="component" value="Unassembled WGS sequence"/>
</dbReference>